<organism evidence="1 2">
    <name type="scientific">Undibacterium umbellatum</name>
    <dbReference type="NCBI Taxonomy" id="2762300"/>
    <lineage>
        <taxon>Bacteria</taxon>
        <taxon>Pseudomonadati</taxon>
        <taxon>Pseudomonadota</taxon>
        <taxon>Betaproteobacteria</taxon>
        <taxon>Burkholderiales</taxon>
        <taxon>Oxalobacteraceae</taxon>
        <taxon>Undibacterium</taxon>
    </lineage>
</organism>
<reference evidence="1 2" key="1">
    <citation type="submission" date="2020-08" db="EMBL/GenBank/DDBJ databases">
        <title>Novel species isolated from subtropical streams in China.</title>
        <authorList>
            <person name="Lu H."/>
        </authorList>
    </citation>
    <scope>NUCLEOTIDE SEQUENCE [LARGE SCALE GENOMIC DNA]</scope>
    <source>
        <strain evidence="1 2">NL8W</strain>
    </source>
</reference>
<accession>A0ABR6ZDH8</accession>
<gene>
    <name evidence="1" type="ORF">H8L47_18920</name>
</gene>
<dbReference type="RefSeq" id="WP_186955164.1">
    <property type="nucleotide sequence ID" value="NZ_JACOFX010000011.1"/>
</dbReference>
<proteinExistence type="predicted"/>
<evidence type="ECO:0000313" key="1">
    <source>
        <dbReference type="EMBL" id="MBC3909641.1"/>
    </source>
</evidence>
<protein>
    <submittedName>
        <fullName evidence="1">Uncharacterized protein</fullName>
    </submittedName>
</protein>
<dbReference type="Proteomes" id="UP000646911">
    <property type="component" value="Unassembled WGS sequence"/>
</dbReference>
<name>A0ABR6ZDH8_9BURK</name>
<comment type="caution">
    <text evidence="1">The sequence shown here is derived from an EMBL/GenBank/DDBJ whole genome shotgun (WGS) entry which is preliminary data.</text>
</comment>
<keyword evidence="2" id="KW-1185">Reference proteome</keyword>
<dbReference type="EMBL" id="JACOFX010000011">
    <property type="protein sequence ID" value="MBC3909641.1"/>
    <property type="molecule type" value="Genomic_DNA"/>
</dbReference>
<sequence length="135" mass="15452">MAYEIFILSDDFGIPREHFECCLEEIYTFHRKIVPEIVCPGGVESFVAKTIEEKLCQALGFFNWYPNVYPDGIYGLHESNRKAGSKELLEVIAKYVDSGSEISYINDVGHAAKYVFVDGTLEHYIGEIRFERVSK</sequence>
<evidence type="ECO:0000313" key="2">
    <source>
        <dbReference type="Proteomes" id="UP000646911"/>
    </source>
</evidence>